<organism evidence="1 2">
    <name type="scientific">Bacteroides cellulosilyticus CL02T12C19</name>
    <dbReference type="NCBI Taxonomy" id="997874"/>
    <lineage>
        <taxon>Bacteria</taxon>
        <taxon>Pseudomonadati</taxon>
        <taxon>Bacteroidota</taxon>
        <taxon>Bacteroidia</taxon>
        <taxon>Bacteroidales</taxon>
        <taxon>Bacteroidaceae</taxon>
        <taxon>Bacteroides</taxon>
    </lineage>
</organism>
<dbReference type="EMBL" id="AGXG01000088">
    <property type="protein sequence ID" value="EIY26803.1"/>
    <property type="molecule type" value="Genomic_DNA"/>
</dbReference>
<dbReference type="Proteomes" id="UP000003741">
    <property type="component" value="Unassembled WGS sequence"/>
</dbReference>
<gene>
    <name evidence="1" type="ORF">HMPREF1062_03996</name>
</gene>
<protein>
    <recommendedName>
        <fullName evidence="3">DUF3168 domain-containing protein</fullName>
    </recommendedName>
</protein>
<sequence length="127" mass="14304">MSIRFDRMGILKKLVDSMADVSNNIFVTDRPSATTEQMNNFVVVALTGAMNDRNAYGDSHIRIDVFAKDRTGGIEATDKLEEMQLKIFEKFPMVNDKFTTYKPRLIAGGDDGLGFHYLMITAKIVFT</sequence>
<evidence type="ECO:0008006" key="3">
    <source>
        <dbReference type="Google" id="ProtNLM"/>
    </source>
</evidence>
<accession>I9QCR5</accession>
<name>I9QCR5_9BACE</name>
<evidence type="ECO:0000313" key="1">
    <source>
        <dbReference type="EMBL" id="EIY26803.1"/>
    </source>
</evidence>
<evidence type="ECO:0000313" key="2">
    <source>
        <dbReference type="Proteomes" id="UP000003741"/>
    </source>
</evidence>
<dbReference type="HOGENOM" id="CLU_160497_0_0_10"/>
<dbReference type="PATRIC" id="fig|997874.3.peg.4095"/>
<keyword evidence="2" id="KW-1185">Reference proteome</keyword>
<dbReference type="RefSeq" id="WP_007218175.1">
    <property type="nucleotide sequence ID" value="NZ_JH724088.1"/>
</dbReference>
<reference evidence="1 2" key="1">
    <citation type="submission" date="2012-02" db="EMBL/GenBank/DDBJ databases">
        <title>The Genome Sequence of Bacteroides cellulosilyticus CL02T12C19.</title>
        <authorList>
            <consortium name="The Broad Institute Genome Sequencing Platform"/>
            <person name="Earl A."/>
            <person name="Ward D."/>
            <person name="Feldgarden M."/>
            <person name="Gevers D."/>
            <person name="Zitomersky N.L."/>
            <person name="Coyne M.J."/>
            <person name="Comstock L.E."/>
            <person name="Young S.K."/>
            <person name="Zeng Q."/>
            <person name="Gargeya S."/>
            <person name="Fitzgerald M."/>
            <person name="Haas B."/>
            <person name="Abouelleil A."/>
            <person name="Alvarado L."/>
            <person name="Arachchi H.M."/>
            <person name="Berlin A."/>
            <person name="Chapman S.B."/>
            <person name="Gearin G."/>
            <person name="Goldberg J."/>
            <person name="Griggs A."/>
            <person name="Gujja S."/>
            <person name="Hansen M."/>
            <person name="Heiman D."/>
            <person name="Howarth C."/>
            <person name="Larimer J."/>
            <person name="Lui A."/>
            <person name="MacDonald P.J.P."/>
            <person name="McCowen C."/>
            <person name="Montmayeur A."/>
            <person name="Murphy C."/>
            <person name="Neiman D."/>
            <person name="Pearson M."/>
            <person name="Priest M."/>
            <person name="Roberts A."/>
            <person name="Saif S."/>
            <person name="Shea T."/>
            <person name="Sisk P."/>
            <person name="Stolte C."/>
            <person name="Sykes S."/>
            <person name="Wortman J."/>
            <person name="Nusbaum C."/>
            <person name="Birren B."/>
        </authorList>
    </citation>
    <scope>NUCLEOTIDE SEQUENCE [LARGE SCALE GENOMIC DNA]</scope>
    <source>
        <strain evidence="1 2">CL02T12C19</strain>
    </source>
</reference>
<dbReference type="AlphaFoldDB" id="I9QCR5"/>
<comment type="caution">
    <text evidence="1">The sequence shown here is derived from an EMBL/GenBank/DDBJ whole genome shotgun (WGS) entry which is preliminary data.</text>
</comment>
<proteinExistence type="predicted"/>